<accession>A0AA50KQU7</accession>
<dbReference type="AlphaFoldDB" id="A0AA50KQU7"/>
<dbReference type="GO" id="GO:0015035">
    <property type="term" value="F:protein-disulfide reductase activity"/>
    <property type="evidence" value="ECO:0007669"/>
    <property type="project" value="InterPro"/>
</dbReference>
<keyword evidence="7" id="KW-1185">Reference proteome</keyword>
<gene>
    <name evidence="6" type="ORF">PU634_08270</name>
</gene>
<dbReference type="Pfam" id="PF02600">
    <property type="entry name" value="DsbB"/>
    <property type="match status" value="1"/>
</dbReference>
<dbReference type="InterPro" id="IPR003752">
    <property type="entry name" value="DiS_bond_form_DsbB/BdbC"/>
</dbReference>
<proteinExistence type="predicted"/>
<evidence type="ECO:0000256" key="4">
    <source>
        <dbReference type="ARBA" id="ARBA00023136"/>
    </source>
</evidence>
<keyword evidence="3 5" id="KW-1133">Transmembrane helix</keyword>
<dbReference type="Proteomes" id="UP001223802">
    <property type="component" value="Chromosome"/>
</dbReference>
<dbReference type="KEGG" id="ope:PU634_08270"/>
<dbReference type="RefSeq" id="WP_271910242.1">
    <property type="nucleotide sequence ID" value="NZ_CP118224.1"/>
</dbReference>
<evidence type="ECO:0000313" key="7">
    <source>
        <dbReference type="Proteomes" id="UP001223802"/>
    </source>
</evidence>
<reference evidence="6 7" key="1">
    <citation type="submission" date="2023-02" db="EMBL/GenBank/DDBJ databases">
        <title>Complete genome sequence of a novel bacterium Oceanimonas sp. NTOU-MSR1 isolated from marine coast sediment.</title>
        <authorList>
            <person name="Yang H.-T."/>
            <person name="Chen Y.-L."/>
            <person name="Ho Y.-N."/>
        </authorList>
    </citation>
    <scope>NUCLEOTIDE SEQUENCE [LARGE SCALE GENOMIC DNA]</scope>
    <source>
        <strain evidence="6 7">NTOU-MSR1</strain>
    </source>
</reference>
<feature type="transmembrane region" description="Helical" evidence="5">
    <location>
        <begin position="47"/>
        <end position="64"/>
    </location>
</feature>
<evidence type="ECO:0000256" key="1">
    <source>
        <dbReference type="ARBA" id="ARBA00004141"/>
    </source>
</evidence>
<evidence type="ECO:0000256" key="2">
    <source>
        <dbReference type="ARBA" id="ARBA00022692"/>
    </source>
</evidence>
<protein>
    <submittedName>
        <fullName evidence="6">Disulfide bond formation protein B</fullName>
    </submittedName>
</protein>
<feature type="transmembrane region" description="Helical" evidence="5">
    <location>
        <begin position="14"/>
        <end position="32"/>
    </location>
</feature>
<keyword evidence="2 5" id="KW-0812">Transmembrane</keyword>
<dbReference type="GO" id="GO:0006457">
    <property type="term" value="P:protein folding"/>
    <property type="evidence" value="ECO:0007669"/>
    <property type="project" value="InterPro"/>
</dbReference>
<name>A0AA50KQU7_9GAMM</name>
<feature type="transmembrane region" description="Helical" evidence="5">
    <location>
        <begin position="113"/>
        <end position="133"/>
    </location>
</feature>
<dbReference type="SUPFAM" id="SSF158442">
    <property type="entry name" value="DsbB-like"/>
    <property type="match status" value="1"/>
</dbReference>
<comment type="subcellular location">
    <subcellularLocation>
        <location evidence="1">Membrane</location>
        <topology evidence="1">Multi-pass membrane protein</topology>
    </subcellularLocation>
</comment>
<sequence>MNSQRNYQPSYSRLIRFFGIVSIAIFLITWAIDLTGLTYPCPYCRTQRTIIGILGLILLMTSRLHPLLTKYIVTVLGGYGFVVAAMQHFMGWDDIYEGVYKFGNGGPWFFDEMLLSGGAMFVIVAQVFTTLLLTTNCNKRPI</sequence>
<dbReference type="GO" id="GO:0016020">
    <property type="term" value="C:membrane"/>
    <property type="evidence" value="ECO:0007669"/>
    <property type="project" value="UniProtKB-SubCell"/>
</dbReference>
<feature type="transmembrane region" description="Helical" evidence="5">
    <location>
        <begin position="71"/>
        <end position="90"/>
    </location>
</feature>
<dbReference type="EMBL" id="CP118224">
    <property type="protein sequence ID" value="WMC12345.1"/>
    <property type="molecule type" value="Genomic_DNA"/>
</dbReference>
<evidence type="ECO:0000256" key="3">
    <source>
        <dbReference type="ARBA" id="ARBA00022989"/>
    </source>
</evidence>
<evidence type="ECO:0000313" key="6">
    <source>
        <dbReference type="EMBL" id="WMC12345.1"/>
    </source>
</evidence>
<evidence type="ECO:0000256" key="5">
    <source>
        <dbReference type="SAM" id="Phobius"/>
    </source>
</evidence>
<dbReference type="InterPro" id="IPR023380">
    <property type="entry name" value="DsbB-like_sf"/>
</dbReference>
<keyword evidence="4 5" id="KW-0472">Membrane</keyword>
<organism evidence="6 7">
    <name type="scientific">Oceanimonas pelagia</name>
    <dbReference type="NCBI Taxonomy" id="3028314"/>
    <lineage>
        <taxon>Bacteria</taxon>
        <taxon>Pseudomonadati</taxon>
        <taxon>Pseudomonadota</taxon>
        <taxon>Gammaproteobacteria</taxon>
        <taxon>Aeromonadales</taxon>
        <taxon>Aeromonadaceae</taxon>
        <taxon>Oceanimonas</taxon>
    </lineage>
</organism>